<evidence type="ECO:0000259" key="6">
    <source>
        <dbReference type="PROSITE" id="PS50118"/>
    </source>
</evidence>
<dbReference type="CDD" id="cd21995">
    <property type="entry name" value="HMG-box_TOX-like"/>
    <property type="match status" value="1"/>
</dbReference>
<accession>A0A8B6C1H6</accession>
<dbReference type="GO" id="GO:0031490">
    <property type="term" value="F:chromatin DNA binding"/>
    <property type="evidence" value="ECO:0007669"/>
    <property type="project" value="TreeGrafter"/>
</dbReference>
<feature type="DNA-binding region" description="HMG box" evidence="4">
    <location>
        <begin position="231"/>
        <end position="299"/>
    </location>
</feature>
<dbReference type="PRINTS" id="PR00886">
    <property type="entry name" value="HIGHMOBLTY12"/>
</dbReference>
<feature type="domain" description="HMG box" evidence="6">
    <location>
        <begin position="231"/>
        <end position="299"/>
    </location>
</feature>
<dbReference type="FunFam" id="1.10.30.10:FF:000005">
    <property type="entry name" value="TOX high mobility group box family member 3"/>
    <property type="match status" value="1"/>
</dbReference>
<comment type="subcellular location">
    <subcellularLocation>
        <location evidence="1">Nucleus</location>
    </subcellularLocation>
</comment>
<evidence type="ECO:0000256" key="2">
    <source>
        <dbReference type="ARBA" id="ARBA00023125"/>
    </source>
</evidence>
<dbReference type="PROSITE" id="PS50118">
    <property type="entry name" value="HMG_BOX_2"/>
    <property type="match status" value="1"/>
</dbReference>
<feature type="region of interest" description="Disordered" evidence="5">
    <location>
        <begin position="203"/>
        <end position="236"/>
    </location>
</feature>
<dbReference type="AlphaFoldDB" id="A0A8B6C1H6"/>
<evidence type="ECO:0000256" key="5">
    <source>
        <dbReference type="SAM" id="MobiDB-lite"/>
    </source>
</evidence>
<evidence type="ECO:0000256" key="1">
    <source>
        <dbReference type="ARBA" id="ARBA00004123"/>
    </source>
</evidence>
<gene>
    <name evidence="7" type="ORF">MGAL_10B049849</name>
</gene>
<comment type="caution">
    <text evidence="7">The sequence shown here is derived from an EMBL/GenBank/DDBJ whole genome shotgun (WGS) entry which is preliminary data.</text>
</comment>
<protein>
    <recommendedName>
        <fullName evidence="6">HMG box domain-containing protein</fullName>
    </recommendedName>
</protein>
<sequence length="519" mass="57682">MTLETVEEMRRPRTYYNCQIPKNQVLPPGFFPLSAVMANPSSHGNSYFTNESFHTPCFGDEDFDITSLSLPSGTVDNLSHIQPTITDSHIDPATLHSHHRLNYNNSIMSSPNNNSNGSNMAPQFPPENMEMPDISMSNSLIAANGMIMAPPVQDGCVTTSSFYSKNALNNKNSPRRESSEESSDDSLPLAQLAFMKRQAAAAAAVEEAQKQKKTRKPKVTKKKKKKDPNEPQKPVSAYALFFRDTQAAIKGQNPNASFGEVSKIVAQMWDGLDPEHKNVYKKKTETAKKDYLKQLAAYRASLVSQNALEDLMPDKRNLRNMSPMHHMSPKNLSPQHNMSPQHMGVSPSHSSNHSNSMSPPCVNMSPNHMNISPQNMNMSPQHMNMSPQHVNMSPPQHNNMATQQQQLNMSSGPMDGMGMMNMNNMGGQNSIMYQSALPKLAPNIQPRSPVLGTLMEEANLDTNIMASMCVRNGCINRSIENPGWDNEYCSTDCVVSHCRDVFTAWVSNRQGMNFDSKVK</sequence>
<evidence type="ECO:0000313" key="8">
    <source>
        <dbReference type="Proteomes" id="UP000596742"/>
    </source>
</evidence>
<dbReference type="Pfam" id="PF00505">
    <property type="entry name" value="HMG_box"/>
    <property type="match status" value="1"/>
</dbReference>
<evidence type="ECO:0000256" key="4">
    <source>
        <dbReference type="PROSITE-ProRule" id="PRU00267"/>
    </source>
</evidence>
<feature type="region of interest" description="Disordered" evidence="5">
    <location>
        <begin position="165"/>
        <end position="186"/>
    </location>
</feature>
<dbReference type="InterPro" id="IPR051365">
    <property type="entry name" value="TOX_HMG-box_domain"/>
</dbReference>
<dbReference type="InterPro" id="IPR009071">
    <property type="entry name" value="HMG_box_dom"/>
</dbReference>
<dbReference type="SMART" id="SM00398">
    <property type="entry name" value="HMG"/>
    <property type="match status" value="1"/>
</dbReference>
<keyword evidence="3 4" id="KW-0539">Nucleus</keyword>
<dbReference type="SUPFAM" id="SSF47095">
    <property type="entry name" value="HMG-box"/>
    <property type="match status" value="1"/>
</dbReference>
<reference evidence="7" key="1">
    <citation type="submission" date="2018-11" db="EMBL/GenBank/DDBJ databases">
        <authorList>
            <person name="Alioto T."/>
            <person name="Alioto T."/>
        </authorList>
    </citation>
    <scope>NUCLEOTIDE SEQUENCE</scope>
</reference>
<dbReference type="PANTHER" id="PTHR45781">
    <property type="entry name" value="AGAP000281-PA"/>
    <property type="match status" value="1"/>
</dbReference>
<proteinExistence type="predicted"/>
<dbReference type="PANTHER" id="PTHR45781:SF1">
    <property type="entry name" value="HMG BOX DOMAIN-CONTAINING PROTEIN"/>
    <property type="match status" value="1"/>
</dbReference>
<keyword evidence="2 4" id="KW-0238">DNA-binding</keyword>
<name>A0A8B6C1H6_MYTGA</name>
<dbReference type="Gene3D" id="1.10.30.10">
    <property type="entry name" value="High mobility group box domain"/>
    <property type="match status" value="1"/>
</dbReference>
<feature type="compositionally biased region" description="Low complexity" evidence="5">
    <location>
        <begin position="346"/>
        <end position="357"/>
    </location>
</feature>
<dbReference type="GO" id="GO:0006357">
    <property type="term" value="P:regulation of transcription by RNA polymerase II"/>
    <property type="evidence" value="ECO:0007669"/>
    <property type="project" value="TreeGrafter"/>
</dbReference>
<evidence type="ECO:0000256" key="3">
    <source>
        <dbReference type="ARBA" id="ARBA00023242"/>
    </source>
</evidence>
<organism evidence="7 8">
    <name type="scientific">Mytilus galloprovincialis</name>
    <name type="common">Mediterranean mussel</name>
    <dbReference type="NCBI Taxonomy" id="29158"/>
    <lineage>
        <taxon>Eukaryota</taxon>
        <taxon>Metazoa</taxon>
        <taxon>Spiralia</taxon>
        <taxon>Lophotrochozoa</taxon>
        <taxon>Mollusca</taxon>
        <taxon>Bivalvia</taxon>
        <taxon>Autobranchia</taxon>
        <taxon>Pteriomorphia</taxon>
        <taxon>Mytilida</taxon>
        <taxon>Mytiloidea</taxon>
        <taxon>Mytilidae</taxon>
        <taxon>Mytilinae</taxon>
        <taxon>Mytilus</taxon>
    </lineage>
</organism>
<dbReference type="GO" id="GO:0005634">
    <property type="term" value="C:nucleus"/>
    <property type="evidence" value="ECO:0007669"/>
    <property type="project" value="UniProtKB-SubCell"/>
</dbReference>
<dbReference type="Proteomes" id="UP000596742">
    <property type="component" value="Unassembled WGS sequence"/>
</dbReference>
<dbReference type="OrthoDB" id="10027956at2759"/>
<dbReference type="InterPro" id="IPR036910">
    <property type="entry name" value="HMG_box_dom_sf"/>
</dbReference>
<keyword evidence="8" id="KW-1185">Reference proteome</keyword>
<feature type="region of interest" description="Disordered" evidence="5">
    <location>
        <begin position="333"/>
        <end position="357"/>
    </location>
</feature>
<dbReference type="EMBL" id="UYJE01001097">
    <property type="protein sequence ID" value="VDH99066.1"/>
    <property type="molecule type" value="Genomic_DNA"/>
</dbReference>
<feature type="compositionally biased region" description="Basic residues" evidence="5">
    <location>
        <begin position="211"/>
        <end position="226"/>
    </location>
</feature>
<evidence type="ECO:0000313" key="7">
    <source>
        <dbReference type="EMBL" id="VDH99066.1"/>
    </source>
</evidence>